<comment type="subunit">
    <text evidence="10">Homodimer.</text>
</comment>
<feature type="domain" description="SIS" evidence="12">
    <location>
        <begin position="458"/>
        <end position="600"/>
    </location>
</feature>
<dbReference type="AlphaFoldDB" id="A0A7X3ISI2"/>
<dbReference type="CDD" id="cd05009">
    <property type="entry name" value="SIS_GlmS_GlmD_2"/>
    <property type="match status" value="1"/>
</dbReference>
<evidence type="ECO:0000256" key="9">
    <source>
        <dbReference type="ARBA" id="ARBA00022962"/>
    </source>
</evidence>
<dbReference type="Pfam" id="PF01380">
    <property type="entry name" value="SIS"/>
    <property type="match status" value="2"/>
</dbReference>
<dbReference type="InterPro" id="IPR017932">
    <property type="entry name" value="GATase_2_dom"/>
</dbReference>
<evidence type="ECO:0000259" key="12">
    <source>
        <dbReference type="PROSITE" id="PS51464"/>
    </source>
</evidence>
<feature type="active site" description="Nucleophile; for GATase activity" evidence="10">
    <location>
        <position position="2"/>
    </location>
</feature>
<dbReference type="RefSeq" id="WP_160500993.1">
    <property type="nucleotide sequence ID" value="NZ_WUBI01000007.1"/>
</dbReference>
<gene>
    <name evidence="10 13" type="primary">glmS</name>
    <name evidence="13" type="ORF">GRF59_27780</name>
</gene>
<comment type="subcellular location">
    <subcellularLocation>
        <location evidence="2 10">Cytoplasm</location>
    </subcellularLocation>
</comment>
<dbReference type="PROSITE" id="PS51464">
    <property type="entry name" value="SIS"/>
    <property type="match status" value="2"/>
</dbReference>
<dbReference type="GO" id="GO:0004360">
    <property type="term" value="F:glutamine-fructose-6-phosphate transaminase (isomerizing) activity"/>
    <property type="evidence" value="ECO:0007669"/>
    <property type="project" value="UniProtKB-UniRule"/>
</dbReference>
<dbReference type="EMBL" id="WUBI01000007">
    <property type="protein sequence ID" value="MWV47402.1"/>
    <property type="molecule type" value="Genomic_DNA"/>
</dbReference>
<evidence type="ECO:0000256" key="1">
    <source>
        <dbReference type="ARBA" id="ARBA00001031"/>
    </source>
</evidence>
<dbReference type="InterPro" id="IPR029055">
    <property type="entry name" value="Ntn_hydrolases_N"/>
</dbReference>
<dbReference type="PANTHER" id="PTHR10937">
    <property type="entry name" value="GLUCOSAMINE--FRUCTOSE-6-PHOSPHATE AMINOTRANSFERASE, ISOMERIZING"/>
    <property type="match status" value="1"/>
</dbReference>
<feature type="initiator methionine" description="Removed" evidence="10">
    <location>
        <position position="1"/>
    </location>
</feature>
<dbReference type="InterPro" id="IPR001347">
    <property type="entry name" value="SIS_dom"/>
</dbReference>
<dbReference type="GO" id="GO:0097367">
    <property type="term" value="F:carbohydrate derivative binding"/>
    <property type="evidence" value="ECO:0007669"/>
    <property type="project" value="InterPro"/>
</dbReference>
<comment type="catalytic activity">
    <reaction evidence="1 10">
        <text>D-fructose 6-phosphate + L-glutamine = D-glucosamine 6-phosphate + L-glutamate</text>
        <dbReference type="Rhea" id="RHEA:13237"/>
        <dbReference type="ChEBI" id="CHEBI:29985"/>
        <dbReference type="ChEBI" id="CHEBI:58359"/>
        <dbReference type="ChEBI" id="CHEBI:58725"/>
        <dbReference type="ChEBI" id="CHEBI:61527"/>
        <dbReference type="EC" id="2.6.1.16"/>
    </reaction>
</comment>
<dbReference type="PROSITE" id="PS51278">
    <property type="entry name" value="GATASE_TYPE_2"/>
    <property type="match status" value="1"/>
</dbReference>
<dbReference type="InterPro" id="IPR005855">
    <property type="entry name" value="GFAT"/>
</dbReference>
<dbReference type="NCBIfam" id="TIGR01135">
    <property type="entry name" value="glmS"/>
    <property type="match status" value="1"/>
</dbReference>
<keyword evidence="9" id="KW-0315">Glutamine amidotransferase</keyword>
<reference evidence="13 14" key="1">
    <citation type="submission" date="2019-12" db="EMBL/GenBank/DDBJ databases">
        <title>Paenibacillus sp. nov., an endophytic bacterium isolated from the stem of Dendrobium.</title>
        <authorList>
            <person name="Zhao R."/>
        </authorList>
    </citation>
    <scope>NUCLEOTIDE SEQUENCE [LARGE SCALE GENOMIC DNA]</scope>
    <source>
        <strain evidence="13 14">HJL G12</strain>
    </source>
</reference>
<evidence type="ECO:0000256" key="7">
    <source>
        <dbReference type="ARBA" id="ARBA00022679"/>
    </source>
</evidence>
<dbReference type="InterPro" id="IPR047084">
    <property type="entry name" value="GFAT_N"/>
</dbReference>
<name>A0A7X3ISI2_9BACL</name>
<keyword evidence="14" id="KW-1185">Reference proteome</keyword>
<evidence type="ECO:0000256" key="3">
    <source>
        <dbReference type="ARBA" id="ARBA00012916"/>
    </source>
</evidence>
<sequence length="610" mass="66285">MCGIVGYIGQKDTQEVLLEGLKKLEYRGYDSAGIAVFTNEGLQIAKAKGRIANLESKLEEAPLVGSAGIGHTRWATHGKPSDVNSHPHTDNSHKFSVVHNGIVENYLELKDELIAEGHLFVSETDTEVISHLIAREYQGDIVKAVQKAITHMRGAFALGVLTEYEPDKLVAVRQASPLIIGIGEGENFIGSDIPAILQYTRNVYILNDGEMAVLTKDSVELMTIEGNFISREMIHVDWDAVTAEKGGFEHFMLKEIHEQPKAYRDTMRGRIDESGKKVVLPELKLTPEQIKGINKIQIIACGTAYHAGLVGRNAIESLVRIPVETDVASEYRYRSPIVTPDTLVIVVSQSGETADTLAALREAQSHGAHVLAITNVVGSSIARDADDVIVTLAGPEIAVASTKAYTSQLIAFYLLSLYLAEVRGTQAPEEIAQIIAAMQALPEQLDSMLAKPEAIKAYAEQISKHEHLFFIGRGIDYAVAQEGSLKLKEISYIHSEAYAAGELKHGTLALIEEGIPVIALATQEAVLEKTVSNIKEVSARGADIMAITHEEHVAGLLKSVNQVFAIPKTMPLLTPALSVVPLQLLSYYASLARGNDVDKPRNLAKSVTVE</sequence>
<dbReference type="EC" id="2.6.1.16" evidence="3 10"/>
<evidence type="ECO:0000256" key="2">
    <source>
        <dbReference type="ARBA" id="ARBA00004496"/>
    </source>
</evidence>
<dbReference type="GO" id="GO:0005829">
    <property type="term" value="C:cytosol"/>
    <property type="evidence" value="ECO:0007669"/>
    <property type="project" value="TreeGrafter"/>
</dbReference>
<proteinExistence type="inferred from homology"/>
<dbReference type="Pfam" id="PF13522">
    <property type="entry name" value="GATase_6"/>
    <property type="match status" value="1"/>
</dbReference>
<dbReference type="InterPro" id="IPR035466">
    <property type="entry name" value="GlmS/AgaS_SIS"/>
</dbReference>
<dbReference type="Proteomes" id="UP000460318">
    <property type="component" value="Unassembled WGS sequence"/>
</dbReference>
<dbReference type="SUPFAM" id="SSF56235">
    <property type="entry name" value="N-terminal nucleophile aminohydrolases (Ntn hydrolases)"/>
    <property type="match status" value="1"/>
</dbReference>
<dbReference type="CDD" id="cd05008">
    <property type="entry name" value="SIS_GlmS_GlmD_1"/>
    <property type="match status" value="1"/>
</dbReference>
<dbReference type="InterPro" id="IPR035490">
    <property type="entry name" value="GlmS/FrlB_SIS"/>
</dbReference>
<dbReference type="SUPFAM" id="SSF53697">
    <property type="entry name" value="SIS domain"/>
    <property type="match status" value="1"/>
</dbReference>
<organism evidence="13 14">
    <name type="scientific">Paenibacillus dendrobii</name>
    <dbReference type="NCBI Taxonomy" id="2691084"/>
    <lineage>
        <taxon>Bacteria</taxon>
        <taxon>Bacillati</taxon>
        <taxon>Bacillota</taxon>
        <taxon>Bacilli</taxon>
        <taxon>Bacillales</taxon>
        <taxon>Paenibacillaceae</taxon>
        <taxon>Paenibacillus</taxon>
    </lineage>
</organism>
<keyword evidence="8" id="KW-0677">Repeat</keyword>
<dbReference type="CDD" id="cd00714">
    <property type="entry name" value="GFAT"/>
    <property type="match status" value="1"/>
</dbReference>
<dbReference type="PANTHER" id="PTHR10937:SF0">
    <property type="entry name" value="GLUTAMINE--FRUCTOSE-6-PHOSPHATE TRANSAMINASE (ISOMERIZING)"/>
    <property type="match status" value="1"/>
</dbReference>
<dbReference type="FunFam" id="3.40.50.10490:FF:000001">
    <property type="entry name" value="Glutamine--fructose-6-phosphate aminotransferase [isomerizing]"/>
    <property type="match status" value="1"/>
</dbReference>
<evidence type="ECO:0000256" key="5">
    <source>
        <dbReference type="ARBA" id="ARBA00022490"/>
    </source>
</evidence>
<dbReference type="FunFam" id="3.60.20.10:FF:000006">
    <property type="entry name" value="Glutamine--fructose-6-phosphate aminotransferase [isomerizing]"/>
    <property type="match status" value="1"/>
</dbReference>
<dbReference type="GO" id="GO:0005975">
    <property type="term" value="P:carbohydrate metabolic process"/>
    <property type="evidence" value="ECO:0007669"/>
    <property type="project" value="UniProtKB-UniRule"/>
</dbReference>
<dbReference type="Gene3D" id="3.40.50.10490">
    <property type="entry name" value="Glucose-6-phosphate isomerase like protein, domain 1"/>
    <property type="match status" value="2"/>
</dbReference>
<protein>
    <recommendedName>
        <fullName evidence="4 10">Glutamine--fructose-6-phosphate aminotransferase [isomerizing]</fullName>
        <ecNumber evidence="3 10">2.6.1.16</ecNumber>
    </recommendedName>
    <alternativeName>
        <fullName evidence="10">D-fructose-6-phosphate amidotransferase</fullName>
    </alternativeName>
    <alternativeName>
        <fullName evidence="10">GFAT</fullName>
    </alternativeName>
    <alternativeName>
        <fullName evidence="10">Glucosamine-6-phosphate synthase</fullName>
    </alternativeName>
    <alternativeName>
        <fullName evidence="10">Hexosephosphate aminotransferase</fullName>
    </alternativeName>
    <alternativeName>
        <fullName evidence="10">L-glutamine--D-fructose-6-phosphate amidotransferase</fullName>
    </alternativeName>
</protein>
<dbReference type="InterPro" id="IPR046348">
    <property type="entry name" value="SIS_dom_sf"/>
</dbReference>
<evidence type="ECO:0000256" key="6">
    <source>
        <dbReference type="ARBA" id="ARBA00022576"/>
    </source>
</evidence>
<dbReference type="GO" id="GO:0006487">
    <property type="term" value="P:protein N-linked glycosylation"/>
    <property type="evidence" value="ECO:0007669"/>
    <property type="project" value="TreeGrafter"/>
</dbReference>
<keyword evidence="6 10" id="KW-0032">Aminotransferase</keyword>
<keyword evidence="7 10" id="KW-0808">Transferase</keyword>
<dbReference type="HAMAP" id="MF_00164">
    <property type="entry name" value="GlmS"/>
    <property type="match status" value="1"/>
</dbReference>
<comment type="caution">
    <text evidence="13">The sequence shown here is derived from an EMBL/GenBank/DDBJ whole genome shotgun (WGS) entry which is preliminary data.</text>
</comment>
<dbReference type="FunFam" id="3.40.50.10490:FF:000022">
    <property type="entry name" value="Glutamine--fructose-6-phosphate aminotransferase [isomerizing]"/>
    <property type="match status" value="1"/>
</dbReference>
<dbReference type="Gene3D" id="3.60.20.10">
    <property type="entry name" value="Glutamine Phosphoribosylpyrophosphate, subunit 1, domain 1"/>
    <property type="match status" value="1"/>
</dbReference>
<dbReference type="NCBIfam" id="NF001484">
    <property type="entry name" value="PRK00331.1"/>
    <property type="match status" value="1"/>
</dbReference>
<keyword evidence="5 10" id="KW-0963">Cytoplasm</keyword>
<dbReference type="GO" id="GO:0006047">
    <property type="term" value="P:UDP-N-acetylglucosamine metabolic process"/>
    <property type="evidence" value="ECO:0007669"/>
    <property type="project" value="TreeGrafter"/>
</dbReference>
<accession>A0A7X3ISI2</accession>
<evidence type="ECO:0000259" key="11">
    <source>
        <dbReference type="PROSITE" id="PS51278"/>
    </source>
</evidence>
<feature type="domain" description="SIS" evidence="12">
    <location>
        <begin position="286"/>
        <end position="425"/>
    </location>
</feature>
<feature type="domain" description="Glutamine amidotransferase type-2" evidence="11">
    <location>
        <begin position="2"/>
        <end position="217"/>
    </location>
</feature>
<evidence type="ECO:0000256" key="10">
    <source>
        <dbReference type="HAMAP-Rule" id="MF_00164"/>
    </source>
</evidence>
<evidence type="ECO:0000313" key="14">
    <source>
        <dbReference type="Proteomes" id="UP000460318"/>
    </source>
</evidence>
<evidence type="ECO:0000313" key="13">
    <source>
        <dbReference type="EMBL" id="MWV47402.1"/>
    </source>
</evidence>
<feature type="active site" description="For Fru-6P isomerization activity" evidence="10">
    <location>
        <position position="605"/>
    </location>
</feature>
<comment type="function">
    <text evidence="10">Catalyzes the first step in hexosamine metabolism, converting fructose-6P into glucosamine-6P using glutamine as a nitrogen source.</text>
</comment>
<evidence type="ECO:0000256" key="8">
    <source>
        <dbReference type="ARBA" id="ARBA00022737"/>
    </source>
</evidence>
<dbReference type="GO" id="GO:0006002">
    <property type="term" value="P:fructose 6-phosphate metabolic process"/>
    <property type="evidence" value="ECO:0007669"/>
    <property type="project" value="TreeGrafter"/>
</dbReference>
<evidence type="ECO:0000256" key="4">
    <source>
        <dbReference type="ARBA" id="ARBA00016090"/>
    </source>
</evidence>